<dbReference type="InterPro" id="IPR036388">
    <property type="entry name" value="WH-like_DNA-bd_sf"/>
</dbReference>
<dbReference type="Gene3D" id="1.10.1740.10">
    <property type="match status" value="1"/>
</dbReference>
<dbReference type="PANTHER" id="PTHR43133:SF65">
    <property type="entry name" value="ECF RNA POLYMERASE SIGMA FACTOR SIGG"/>
    <property type="match status" value="1"/>
</dbReference>
<dbReference type="InterPro" id="IPR000838">
    <property type="entry name" value="RNA_pol_sigma70_ECF_CS"/>
</dbReference>
<organism evidence="11 12">
    <name type="scientific">Solirubrobacter pauli</name>
    <dbReference type="NCBI Taxonomy" id="166793"/>
    <lineage>
        <taxon>Bacteria</taxon>
        <taxon>Bacillati</taxon>
        <taxon>Actinomycetota</taxon>
        <taxon>Thermoleophilia</taxon>
        <taxon>Solirubrobacterales</taxon>
        <taxon>Solirubrobacteraceae</taxon>
        <taxon>Solirubrobacter</taxon>
    </lineage>
</organism>
<gene>
    <name evidence="11" type="ORF">C8N24_0457</name>
</gene>
<dbReference type="InterPro" id="IPR013324">
    <property type="entry name" value="RNA_pol_sigma_r3/r4-like"/>
</dbReference>
<comment type="caution">
    <text evidence="11">The sequence shown here is derived from an EMBL/GenBank/DDBJ whole genome shotgun (WGS) entry which is preliminary data.</text>
</comment>
<comment type="subunit">
    <text evidence="2">Interacts transiently with the RNA polymerase catalytic core formed by RpoA, RpoB, RpoC and RpoZ (2 alpha, 1 beta, 1 beta' and 1 omega subunit) to form the RNA polymerase holoenzyme that can initiate transcription.</text>
</comment>
<sequence>MTVAELNDERSFAGVVERHRGELQVHCYRMLGSYEEAEDLTQETFLRAWKRRETYAERASLRAWLYRIATNACLDALEKRPRTPAPNGEITWLQPYPEEALEAAADEDVVERETIELAFMIAIQHLPPRPRAVLILRDVLGWRARECAELLETTEAGVNSALQRARATLKEHLPKERGEWAAAGSAEERELLERYMVAVESADADDLKALMHEDARFAMPPEPEAYFGGATIVDSWFEGGLGSDAFGQFKFTLTRANRQPAVVNYVRKPGADTYELFAIDVLRIEGGLVTDITAFHGPALKPFALPNTLPV</sequence>
<dbReference type="RefSeq" id="WP_121247567.1">
    <property type="nucleotide sequence ID" value="NZ_RBIL01000001.1"/>
</dbReference>
<evidence type="ECO:0000256" key="5">
    <source>
        <dbReference type="ARBA" id="ARBA00023125"/>
    </source>
</evidence>
<dbReference type="Pfam" id="PF12680">
    <property type="entry name" value="SnoaL_2"/>
    <property type="match status" value="1"/>
</dbReference>
<evidence type="ECO:0000313" key="11">
    <source>
        <dbReference type="EMBL" id="RKQ90645.1"/>
    </source>
</evidence>
<dbReference type="AlphaFoldDB" id="A0A660L8P7"/>
<dbReference type="GO" id="GO:0006950">
    <property type="term" value="P:response to stress"/>
    <property type="evidence" value="ECO:0007669"/>
    <property type="project" value="UniProtKB-ARBA"/>
</dbReference>
<dbReference type="PANTHER" id="PTHR43133">
    <property type="entry name" value="RNA POLYMERASE ECF-TYPE SIGMA FACTO"/>
    <property type="match status" value="1"/>
</dbReference>
<evidence type="ECO:0000259" key="10">
    <source>
        <dbReference type="Pfam" id="PF12680"/>
    </source>
</evidence>
<dbReference type="GO" id="GO:0003677">
    <property type="term" value="F:DNA binding"/>
    <property type="evidence" value="ECO:0007669"/>
    <property type="project" value="UniProtKB-KW"/>
</dbReference>
<dbReference type="InterPro" id="IPR032710">
    <property type="entry name" value="NTF2-like_dom_sf"/>
</dbReference>
<evidence type="ECO:0000256" key="7">
    <source>
        <dbReference type="RuleBase" id="RU000716"/>
    </source>
</evidence>
<evidence type="ECO:0000256" key="3">
    <source>
        <dbReference type="ARBA" id="ARBA00023015"/>
    </source>
</evidence>
<comment type="similarity">
    <text evidence="1 7">Belongs to the sigma-70 factor family. ECF subfamily.</text>
</comment>
<dbReference type="InterPro" id="IPR014305">
    <property type="entry name" value="RNA_pol_sigma-G_actinobac"/>
</dbReference>
<dbReference type="NCBIfam" id="TIGR02960">
    <property type="entry name" value="SigX5"/>
    <property type="match status" value="1"/>
</dbReference>
<name>A0A660L8P7_9ACTN</name>
<evidence type="ECO:0000256" key="4">
    <source>
        <dbReference type="ARBA" id="ARBA00023082"/>
    </source>
</evidence>
<dbReference type="InterPro" id="IPR007627">
    <property type="entry name" value="RNA_pol_sigma70_r2"/>
</dbReference>
<dbReference type="InterPro" id="IPR014284">
    <property type="entry name" value="RNA_pol_sigma-70_dom"/>
</dbReference>
<dbReference type="PROSITE" id="PS01063">
    <property type="entry name" value="SIGMA70_ECF"/>
    <property type="match status" value="1"/>
</dbReference>
<dbReference type="Gene3D" id="3.10.450.50">
    <property type="match status" value="1"/>
</dbReference>
<keyword evidence="5 7" id="KW-0238">DNA-binding</keyword>
<dbReference type="Proteomes" id="UP000278962">
    <property type="component" value="Unassembled WGS sequence"/>
</dbReference>
<dbReference type="InterPro" id="IPR013325">
    <property type="entry name" value="RNA_pol_sigma_r2"/>
</dbReference>
<keyword evidence="3 7" id="KW-0805">Transcription regulation</keyword>
<evidence type="ECO:0000259" key="9">
    <source>
        <dbReference type="Pfam" id="PF08281"/>
    </source>
</evidence>
<proteinExistence type="inferred from homology"/>
<keyword evidence="12" id="KW-1185">Reference proteome</keyword>
<evidence type="ECO:0000256" key="6">
    <source>
        <dbReference type="ARBA" id="ARBA00023163"/>
    </source>
</evidence>
<accession>A0A660L8P7</accession>
<dbReference type="NCBIfam" id="TIGR02937">
    <property type="entry name" value="sigma70-ECF"/>
    <property type="match status" value="1"/>
</dbReference>
<dbReference type="SUPFAM" id="SSF88946">
    <property type="entry name" value="Sigma2 domain of RNA polymerase sigma factors"/>
    <property type="match status" value="1"/>
</dbReference>
<reference evidence="11 12" key="1">
    <citation type="submission" date="2018-10" db="EMBL/GenBank/DDBJ databases">
        <title>Genomic Encyclopedia of Archaeal and Bacterial Type Strains, Phase II (KMG-II): from individual species to whole genera.</title>
        <authorList>
            <person name="Goeker M."/>
        </authorList>
    </citation>
    <scope>NUCLEOTIDE SEQUENCE [LARGE SCALE GENOMIC DNA]</scope>
    <source>
        <strain evidence="11 12">DSM 14954</strain>
    </source>
</reference>
<dbReference type="InterPro" id="IPR037401">
    <property type="entry name" value="SnoaL-like"/>
</dbReference>
<dbReference type="GO" id="GO:0006352">
    <property type="term" value="P:DNA-templated transcription initiation"/>
    <property type="evidence" value="ECO:0007669"/>
    <property type="project" value="InterPro"/>
</dbReference>
<dbReference type="Pfam" id="PF08281">
    <property type="entry name" value="Sigma70_r4_2"/>
    <property type="match status" value="1"/>
</dbReference>
<dbReference type="SUPFAM" id="SSF88659">
    <property type="entry name" value="Sigma3 and sigma4 domains of RNA polymerase sigma factors"/>
    <property type="match status" value="1"/>
</dbReference>
<feature type="domain" description="SnoaL-like" evidence="10">
    <location>
        <begin position="193"/>
        <end position="291"/>
    </location>
</feature>
<dbReference type="NCBIfam" id="NF006089">
    <property type="entry name" value="PRK08241.1"/>
    <property type="match status" value="1"/>
</dbReference>
<evidence type="ECO:0000259" key="8">
    <source>
        <dbReference type="Pfam" id="PF04542"/>
    </source>
</evidence>
<keyword evidence="4 7" id="KW-0731">Sigma factor</keyword>
<evidence type="ECO:0000256" key="2">
    <source>
        <dbReference type="ARBA" id="ARBA00011344"/>
    </source>
</evidence>
<dbReference type="GO" id="GO:0016987">
    <property type="term" value="F:sigma factor activity"/>
    <property type="evidence" value="ECO:0007669"/>
    <property type="project" value="UniProtKB-KW"/>
</dbReference>
<evidence type="ECO:0000313" key="12">
    <source>
        <dbReference type="Proteomes" id="UP000278962"/>
    </source>
</evidence>
<dbReference type="EMBL" id="RBIL01000001">
    <property type="protein sequence ID" value="RKQ90645.1"/>
    <property type="molecule type" value="Genomic_DNA"/>
</dbReference>
<dbReference type="InterPro" id="IPR039425">
    <property type="entry name" value="RNA_pol_sigma-70-like"/>
</dbReference>
<keyword evidence="6 7" id="KW-0804">Transcription</keyword>
<dbReference type="Pfam" id="PF04542">
    <property type="entry name" value="Sigma70_r2"/>
    <property type="match status" value="1"/>
</dbReference>
<dbReference type="Gene3D" id="1.10.10.10">
    <property type="entry name" value="Winged helix-like DNA-binding domain superfamily/Winged helix DNA-binding domain"/>
    <property type="match status" value="1"/>
</dbReference>
<evidence type="ECO:0000256" key="1">
    <source>
        <dbReference type="ARBA" id="ARBA00010641"/>
    </source>
</evidence>
<feature type="domain" description="RNA polymerase sigma-70 region 2" evidence="8">
    <location>
        <begin position="16"/>
        <end position="82"/>
    </location>
</feature>
<dbReference type="SUPFAM" id="SSF54427">
    <property type="entry name" value="NTF2-like"/>
    <property type="match status" value="1"/>
</dbReference>
<dbReference type="InterPro" id="IPR013249">
    <property type="entry name" value="RNA_pol_sigma70_r4_t2"/>
</dbReference>
<protein>
    <recommendedName>
        <fullName evidence="7">RNA polymerase sigma factor</fullName>
    </recommendedName>
</protein>
<dbReference type="OrthoDB" id="3500555at2"/>
<feature type="domain" description="RNA polymerase sigma factor 70 region 4 type 2" evidence="9">
    <location>
        <begin position="122"/>
        <end position="169"/>
    </location>
</feature>